<dbReference type="KEGG" id="nwl:NWFMUON74_10240"/>
<dbReference type="Proteomes" id="UP000516173">
    <property type="component" value="Chromosome"/>
</dbReference>
<comment type="function">
    <text evidence="1">Catalyzes the hydrolysis of the gamma-glutamyl amide bond of hercynyl-gamma-L-glutamyl-L-cysteine sulfoxide to produce hercynylcysteine sulfoxide, a step in the biosynthesis pathway of ergothioneine.</text>
</comment>
<feature type="region of interest" description="Disordered" evidence="2">
    <location>
        <begin position="60"/>
        <end position="92"/>
    </location>
</feature>
<protein>
    <recommendedName>
        <fullName evidence="1">Gamma-glutamyl-hercynylcysteine sulfoxide hydrolase</fullName>
        <ecNumber evidence="1">3.5.1.118</ecNumber>
    </recommendedName>
    <alternativeName>
        <fullName evidence="1">Gamma-glutamyl hercynylcysteine S-oxide hydrolase</fullName>
    </alternativeName>
</protein>
<dbReference type="SUPFAM" id="SSF56235">
    <property type="entry name" value="N-terminal nucleophile aminohydrolases (Ntn hydrolases)"/>
    <property type="match status" value="1"/>
</dbReference>
<organism evidence="4 5">
    <name type="scientific">Nocardia wallacei</name>
    <dbReference type="NCBI Taxonomy" id="480035"/>
    <lineage>
        <taxon>Bacteria</taxon>
        <taxon>Bacillati</taxon>
        <taxon>Actinomycetota</taxon>
        <taxon>Actinomycetes</taxon>
        <taxon>Mycobacteriales</taxon>
        <taxon>Nocardiaceae</taxon>
        <taxon>Nocardia</taxon>
    </lineage>
</organism>
<dbReference type="Gene3D" id="3.60.20.10">
    <property type="entry name" value="Glutamine Phosphoribosylpyrophosphate, subunit 1, domain 1"/>
    <property type="match status" value="1"/>
</dbReference>
<feature type="domain" description="Glutamine amidotransferase type-2" evidence="3">
    <location>
        <begin position="2"/>
        <end position="385"/>
    </location>
</feature>
<comment type="catalytic activity">
    <reaction evidence="1">
        <text>gamma-L-glutamyl-hercynylcysteine S-oxide + H2O = S-(hercyn-2-yl)-L-cysteine S-oxide + L-glutamate</text>
        <dbReference type="Rhea" id="RHEA:42684"/>
        <dbReference type="ChEBI" id="CHEBI:15377"/>
        <dbReference type="ChEBI" id="CHEBI:29985"/>
        <dbReference type="ChEBI" id="CHEBI:82703"/>
        <dbReference type="ChEBI" id="CHEBI:82706"/>
        <dbReference type="EC" id="3.5.1.118"/>
    </reaction>
</comment>
<dbReference type="EMBL" id="AP023396">
    <property type="protein sequence ID" value="BCK53252.1"/>
    <property type="molecule type" value="Genomic_DNA"/>
</dbReference>
<dbReference type="EC" id="3.5.1.118" evidence="1"/>
<dbReference type="CDD" id="cd01908">
    <property type="entry name" value="YafJ"/>
    <property type="match status" value="1"/>
</dbReference>
<dbReference type="UniPathway" id="UPA01014"/>
<dbReference type="InterPro" id="IPR029055">
    <property type="entry name" value="Ntn_hydrolases_N"/>
</dbReference>
<dbReference type="PROSITE" id="PS51278">
    <property type="entry name" value="GATASE_TYPE_2"/>
    <property type="match status" value="1"/>
</dbReference>
<sequence length="385" mass="40423">MCRHLGYLGPPAPVGELLTRGGHSLRTQSWQPREMRGGGTINADGFGVAWWVPVVESLGSEPTRGTHARVPVPDAGRTAGGVGGAGKAPGTDEMRRAGEVRGVHEVGEVRGAGGVGGLDEARGAGEVRMAGGIGGRSPVTLVASRYRNPAPIWTDPAVDEVLPQLRSTAVVAAVRSATVGMPVERSACAPFTRGRWAFSHNGVVQDWQRVLTEVAAELGVTTLLAAESQTDAALLWVILHDLLEKLAEAAEYDRMPIEPDGGAAPAANGYAIAETPESWTLIADDWPERAAVPGRALRLLVSAVLARAPHARLNLLLSDGETLWATTVYHSLSALVTDTSVALSSEPYDDDPRWQAIADGQLVTARPGHLSVVPLASAESERAPS</sequence>
<keyword evidence="1" id="KW-0378">Hydrolase</keyword>
<evidence type="ECO:0000313" key="5">
    <source>
        <dbReference type="Proteomes" id="UP000516173"/>
    </source>
</evidence>
<keyword evidence="5" id="KW-1185">Reference proteome</keyword>
<reference evidence="4 5" key="1">
    <citation type="submission" date="2020-08" db="EMBL/GenBank/DDBJ databases">
        <title>Genome Sequencing of Nocardia wallacei strain FMUON74 and assembly.</title>
        <authorList>
            <person name="Toyokawa M."/>
            <person name="Uesaka K."/>
        </authorList>
    </citation>
    <scope>NUCLEOTIDE SEQUENCE [LARGE SCALE GENOMIC DNA]</scope>
    <source>
        <strain evidence="4 5">FMUON74</strain>
    </source>
</reference>
<gene>
    <name evidence="1" type="primary">egtC</name>
    <name evidence="4" type="ORF">NWFMUON74_10240</name>
</gene>
<feature type="compositionally biased region" description="Gly residues" evidence="2">
    <location>
        <begin position="78"/>
        <end position="87"/>
    </location>
</feature>
<comment type="pathway">
    <text evidence="1">Amino-acid biosynthesis; ergothioneine biosynthesis.</text>
</comment>
<evidence type="ECO:0000256" key="2">
    <source>
        <dbReference type="SAM" id="MobiDB-lite"/>
    </source>
</evidence>
<dbReference type="GO" id="GO:0052699">
    <property type="term" value="P:ergothioneine biosynthetic process"/>
    <property type="evidence" value="ECO:0007669"/>
    <property type="project" value="UniProtKB-UniRule"/>
</dbReference>
<dbReference type="GO" id="GO:0016811">
    <property type="term" value="F:hydrolase activity, acting on carbon-nitrogen (but not peptide) bonds, in linear amides"/>
    <property type="evidence" value="ECO:0007669"/>
    <property type="project" value="UniProtKB-UniRule"/>
</dbReference>
<dbReference type="InterPro" id="IPR052373">
    <property type="entry name" value="Gamma-glu_amide_hydrolase"/>
</dbReference>
<evidence type="ECO:0000259" key="3">
    <source>
        <dbReference type="PROSITE" id="PS51278"/>
    </source>
</evidence>
<accession>A0A7G1KDF2</accession>
<dbReference type="AlphaFoldDB" id="A0A7G1KDF2"/>
<keyword evidence="1" id="KW-0315">Glutamine amidotransferase</keyword>
<dbReference type="Pfam" id="PF13522">
    <property type="entry name" value="GATase_6"/>
    <property type="match status" value="1"/>
</dbReference>
<dbReference type="PANTHER" id="PTHR43187:SF2">
    <property type="entry name" value="GAMMA-GLUTAMYL-HERCYNYLCYSTEINE SULFOXIDE HYDROLASE"/>
    <property type="match status" value="1"/>
</dbReference>
<proteinExistence type="inferred from homology"/>
<evidence type="ECO:0000256" key="1">
    <source>
        <dbReference type="HAMAP-Rule" id="MF_02036"/>
    </source>
</evidence>
<dbReference type="HAMAP" id="MF_02036">
    <property type="entry name" value="EgtC"/>
    <property type="match status" value="1"/>
</dbReference>
<dbReference type="PANTHER" id="PTHR43187">
    <property type="entry name" value="GLUTAMINE AMIDOTRANSFERASE DUG3-RELATED"/>
    <property type="match status" value="1"/>
</dbReference>
<evidence type="ECO:0000313" key="4">
    <source>
        <dbReference type="EMBL" id="BCK53252.1"/>
    </source>
</evidence>
<name>A0A7G1KDF2_9NOCA</name>
<dbReference type="InterPro" id="IPR017932">
    <property type="entry name" value="GATase_2_dom"/>
</dbReference>
<dbReference type="InterPro" id="IPR032889">
    <property type="entry name" value="EgtC_Actinobacteria"/>
</dbReference>